<dbReference type="Proteomes" id="UP000075683">
    <property type="component" value="Unassembled WGS sequence"/>
</dbReference>
<sequence>MTIKHLTYGFDVIAYIGHLRFQEHKTRAEIAAILAQKR</sequence>
<evidence type="ECO:0000313" key="2">
    <source>
        <dbReference type="Proteomes" id="UP000075683"/>
    </source>
</evidence>
<dbReference type="AlphaFoldDB" id="A0A150LDJ1"/>
<accession>A0A150LDJ1</accession>
<dbReference type="EMBL" id="LQYT01000119">
    <property type="protein sequence ID" value="KYD10407.1"/>
    <property type="molecule type" value="Genomic_DNA"/>
</dbReference>
<organism evidence="1 2">
    <name type="scientific">Caldibacillus debilis</name>
    <dbReference type="NCBI Taxonomy" id="301148"/>
    <lineage>
        <taxon>Bacteria</taxon>
        <taxon>Bacillati</taxon>
        <taxon>Bacillota</taxon>
        <taxon>Bacilli</taxon>
        <taxon>Bacillales</taxon>
        <taxon>Bacillaceae</taxon>
        <taxon>Caldibacillus</taxon>
    </lineage>
</organism>
<gene>
    <name evidence="1" type="ORF">B4135_3582</name>
</gene>
<evidence type="ECO:0000313" key="1">
    <source>
        <dbReference type="EMBL" id="KYD10407.1"/>
    </source>
</evidence>
<protein>
    <submittedName>
        <fullName evidence="1">Uncharacterized protein</fullName>
    </submittedName>
</protein>
<reference evidence="1 2" key="1">
    <citation type="submission" date="2016-01" db="EMBL/GenBank/DDBJ databases">
        <title>Draft Genome Sequences of Seven Thermophilic Sporeformers Isolated from Foods.</title>
        <authorList>
            <person name="Berendsen E.M."/>
            <person name="Wells-Bennik M.H."/>
            <person name="Krawcyk A.O."/>
            <person name="De Jong A."/>
            <person name="Holsappel S."/>
            <person name="Eijlander R.T."/>
            <person name="Kuipers O.P."/>
        </authorList>
    </citation>
    <scope>NUCLEOTIDE SEQUENCE [LARGE SCALE GENOMIC DNA]</scope>
    <source>
        <strain evidence="1 2">B4135</strain>
    </source>
</reference>
<proteinExistence type="predicted"/>
<name>A0A150LDJ1_9BACI</name>
<comment type="caution">
    <text evidence="1">The sequence shown here is derived from an EMBL/GenBank/DDBJ whole genome shotgun (WGS) entry which is preliminary data.</text>
</comment>